<dbReference type="GO" id="GO:0016020">
    <property type="term" value="C:membrane"/>
    <property type="evidence" value="ECO:0007669"/>
    <property type="project" value="UniProtKB-SubCell"/>
</dbReference>
<keyword evidence="10" id="KW-1133">Transmembrane helix</keyword>
<evidence type="ECO:0000313" key="16">
    <source>
        <dbReference type="EMBL" id="CUH50767.1"/>
    </source>
</evidence>
<evidence type="ECO:0000313" key="17">
    <source>
        <dbReference type="Proteomes" id="UP000054823"/>
    </source>
</evidence>
<name>A0A0P1EJQ9_9RHOB</name>
<evidence type="ECO:0000256" key="4">
    <source>
        <dbReference type="ARBA" id="ARBA00022553"/>
    </source>
</evidence>
<dbReference type="InterPro" id="IPR011006">
    <property type="entry name" value="CheY-like_superfamily"/>
</dbReference>
<dbReference type="CDD" id="cd16922">
    <property type="entry name" value="HATPase_EvgS-ArcB-TorS-like"/>
    <property type="match status" value="1"/>
</dbReference>
<organism evidence="16 17">
    <name type="scientific">Shimia marina</name>
    <dbReference type="NCBI Taxonomy" id="321267"/>
    <lineage>
        <taxon>Bacteria</taxon>
        <taxon>Pseudomonadati</taxon>
        <taxon>Pseudomonadota</taxon>
        <taxon>Alphaproteobacteria</taxon>
        <taxon>Rhodobacterales</taxon>
        <taxon>Roseobacteraceae</taxon>
    </lineage>
</organism>
<keyword evidence="6" id="KW-0812">Transmembrane</keyword>
<evidence type="ECO:0000256" key="1">
    <source>
        <dbReference type="ARBA" id="ARBA00000085"/>
    </source>
</evidence>
<dbReference type="PANTHER" id="PTHR45339:SF1">
    <property type="entry name" value="HYBRID SIGNAL TRANSDUCTION HISTIDINE KINASE J"/>
    <property type="match status" value="1"/>
</dbReference>
<evidence type="ECO:0000256" key="8">
    <source>
        <dbReference type="ARBA" id="ARBA00022777"/>
    </source>
</evidence>
<comment type="catalytic activity">
    <reaction evidence="1">
        <text>ATP + protein L-histidine = ADP + protein N-phospho-L-histidine.</text>
        <dbReference type="EC" id="2.7.13.3"/>
    </reaction>
</comment>
<evidence type="ECO:0000256" key="12">
    <source>
        <dbReference type="ARBA" id="ARBA00023136"/>
    </source>
</evidence>
<keyword evidence="9" id="KW-0067">ATP-binding</keyword>
<dbReference type="SMART" id="SM00387">
    <property type="entry name" value="HATPase_c"/>
    <property type="match status" value="1"/>
</dbReference>
<dbReference type="InterPro" id="IPR036890">
    <property type="entry name" value="HATPase_C_sf"/>
</dbReference>
<keyword evidence="4 13" id="KW-0597">Phosphoprotein</keyword>
<dbReference type="SMART" id="SM00388">
    <property type="entry name" value="HisKA"/>
    <property type="match status" value="1"/>
</dbReference>
<dbReference type="PRINTS" id="PR00344">
    <property type="entry name" value="BCTRLSENSOR"/>
</dbReference>
<keyword evidence="5 16" id="KW-0808">Transferase</keyword>
<feature type="domain" description="Response regulatory" evidence="15">
    <location>
        <begin position="462"/>
        <end position="582"/>
    </location>
</feature>
<dbReference type="CDD" id="cd00082">
    <property type="entry name" value="HisKA"/>
    <property type="match status" value="1"/>
</dbReference>
<reference evidence="16 17" key="1">
    <citation type="submission" date="2015-09" db="EMBL/GenBank/DDBJ databases">
        <authorList>
            <consortium name="Swine Surveillance"/>
        </authorList>
    </citation>
    <scope>NUCLEOTIDE SEQUENCE [LARGE SCALE GENOMIC DNA]</scope>
    <source>
        <strain evidence="16 17">CECT 7688</strain>
    </source>
</reference>
<dbReference type="InterPro" id="IPR004358">
    <property type="entry name" value="Sig_transdc_His_kin-like_C"/>
</dbReference>
<dbReference type="GO" id="GO:0000155">
    <property type="term" value="F:phosphorelay sensor kinase activity"/>
    <property type="evidence" value="ECO:0007669"/>
    <property type="project" value="InterPro"/>
</dbReference>
<evidence type="ECO:0000256" key="3">
    <source>
        <dbReference type="ARBA" id="ARBA00012438"/>
    </source>
</evidence>
<dbReference type="Pfam" id="PF13185">
    <property type="entry name" value="GAF_2"/>
    <property type="match status" value="1"/>
</dbReference>
<dbReference type="InterPro" id="IPR029016">
    <property type="entry name" value="GAF-like_dom_sf"/>
</dbReference>
<dbReference type="SUPFAM" id="SSF55781">
    <property type="entry name" value="GAF domain-like"/>
    <property type="match status" value="1"/>
</dbReference>
<dbReference type="InterPro" id="IPR003018">
    <property type="entry name" value="GAF"/>
</dbReference>
<comment type="subcellular location">
    <subcellularLocation>
        <location evidence="2">Membrane</location>
    </subcellularLocation>
</comment>
<feature type="modified residue" description="4-aspartylphosphate" evidence="13">
    <location>
        <position position="511"/>
    </location>
</feature>
<dbReference type="Gene3D" id="3.30.565.10">
    <property type="entry name" value="Histidine kinase-like ATPase, C-terminal domain"/>
    <property type="match status" value="1"/>
</dbReference>
<dbReference type="RefSeq" id="WP_058238161.1">
    <property type="nucleotide sequence ID" value="NZ_CYPW01000002.1"/>
</dbReference>
<dbReference type="Pfam" id="PF02518">
    <property type="entry name" value="HATPase_c"/>
    <property type="match status" value="1"/>
</dbReference>
<evidence type="ECO:0000256" key="5">
    <source>
        <dbReference type="ARBA" id="ARBA00022679"/>
    </source>
</evidence>
<keyword evidence="8" id="KW-0418">Kinase</keyword>
<dbReference type="SUPFAM" id="SSF55874">
    <property type="entry name" value="ATPase domain of HSP90 chaperone/DNA topoisomerase II/histidine kinase"/>
    <property type="match status" value="1"/>
</dbReference>
<dbReference type="SUPFAM" id="SSF47384">
    <property type="entry name" value="Homodimeric domain of signal transducing histidine kinase"/>
    <property type="match status" value="1"/>
</dbReference>
<dbReference type="SMART" id="SM00448">
    <property type="entry name" value="REC"/>
    <property type="match status" value="1"/>
</dbReference>
<evidence type="ECO:0000256" key="6">
    <source>
        <dbReference type="ARBA" id="ARBA00022692"/>
    </source>
</evidence>
<dbReference type="OrthoDB" id="9801651at2"/>
<dbReference type="FunFam" id="1.10.287.130:FF:000004">
    <property type="entry name" value="Ethylene receptor 1"/>
    <property type="match status" value="1"/>
</dbReference>
<keyword evidence="12" id="KW-0472">Membrane</keyword>
<dbReference type="Gene3D" id="3.40.50.2300">
    <property type="match status" value="1"/>
</dbReference>
<dbReference type="InterPro" id="IPR003661">
    <property type="entry name" value="HisK_dim/P_dom"/>
</dbReference>
<dbReference type="PROSITE" id="PS50109">
    <property type="entry name" value="HIS_KIN"/>
    <property type="match status" value="1"/>
</dbReference>
<evidence type="ECO:0000259" key="14">
    <source>
        <dbReference type="PROSITE" id="PS50109"/>
    </source>
</evidence>
<dbReference type="SMART" id="SM00065">
    <property type="entry name" value="GAF"/>
    <property type="match status" value="1"/>
</dbReference>
<dbReference type="InterPro" id="IPR003594">
    <property type="entry name" value="HATPase_dom"/>
</dbReference>
<dbReference type="Gene3D" id="3.30.450.40">
    <property type="match status" value="1"/>
</dbReference>
<sequence length="582" mass="63942">MKSSFFSSWKDILEIQNAFLKQAQSDLPVEDLLKSLTDRLDALHDRHAVSVMLKGEGETLIFAAGSRLSSDYIDQINPLPYGPNVGSCGTAAFEKKQVIVDNMLTHPLWADFRHLQPACGYMASWSQPMLSKDNSLLGTFAVYFKEPRAPSEMETDIIESLGNTVGFILERKKYEDTLKTTNASLAKKVAARTAELELQKEKAEEANTLKTRFLAAMSHELRTPLNGIIGAGNLLSNSKLNKEQCELNEMSVNSAQLLLTLVNDLLDLSTIESGEFKLNLEPGNLRQNLEEVCALFHVSGKAKQVPINLSISETVSARYALDYMRIKQIIFNLVGNALKFTSDGSVEIRVSEAPADTTPTSLRFEVEDNGIGISKDHHQTIFQLFRQADASTTRKYGGTGLGLAICKKLIEGMGGQIGVESQLGEGARFWFEIPATTCNVSVKENASNTLEVAGITATARRQVLLVEDSAVNRTIATKLLETLNCEVDTAQNGKESLDLIEGKTYDLVFMDCMMPEMDGYAATKIIREREQTSSAPTTLPIVALTANAMHGDEEKCLSAGMTDYLTKPFDAKSLEAMLSKHI</sequence>
<dbReference type="STRING" id="321267.SHM7688_00196"/>
<evidence type="ECO:0000256" key="9">
    <source>
        <dbReference type="ARBA" id="ARBA00022840"/>
    </source>
</evidence>
<dbReference type="InterPro" id="IPR001789">
    <property type="entry name" value="Sig_transdc_resp-reg_receiver"/>
</dbReference>
<evidence type="ECO:0000256" key="2">
    <source>
        <dbReference type="ARBA" id="ARBA00004370"/>
    </source>
</evidence>
<dbReference type="InterPro" id="IPR036097">
    <property type="entry name" value="HisK_dim/P_sf"/>
</dbReference>
<dbReference type="AlphaFoldDB" id="A0A0P1EJQ9"/>
<dbReference type="EC" id="2.7.13.3" evidence="3"/>
<keyword evidence="11" id="KW-0902">Two-component regulatory system</keyword>
<protein>
    <recommendedName>
        <fullName evidence="3">histidine kinase</fullName>
        <ecNumber evidence="3">2.7.13.3</ecNumber>
    </recommendedName>
</protein>
<dbReference type="Pfam" id="PF00512">
    <property type="entry name" value="HisKA"/>
    <property type="match status" value="1"/>
</dbReference>
<dbReference type="GO" id="GO:0005524">
    <property type="term" value="F:ATP binding"/>
    <property type="evidence" value="ECO:0007669"/>
    <property type="project" value="UniProtKB-KW"/>
</dbReference>
<gene>
    <name evidence="16" type="primary">arcB_2</name>
    <name evidence="16" type="ORF">SHM7688_00196</name>
</gene>
<dbReference type="PROSITE" id="PS50110">
    <property type="entry name" value="RESPONSE_REGULATORY"/>
    <property type="match status" value="1"/>
</dbReference>
<dbReference type="SUPFAM" id="SSF52172">
    <property type="entry name" value="CheY-like"/>
    <property type="match status" value="1"/>
</dbReference>
<dbReference type="Pfam" id="PF00072">
    <property type="entry name" value="Response_reg"/>
    <property type="match status" value="1"/>
</dbReference>
<dbReference type="EMBL" id="CYPW01000002">
    <property type="protein sequence ID" value="CUH50767.1"/>
    <property type="molecule type" value="Genomic_DNA"/>
</dbReference>
<keyword evidence="17" id="KW-1185">Reference proteome</keyword>
<dbReference type="InterPro" id="IPR005467">
    <property type="entry name" value="His_kinase_dom"/>
</dbReference>
<proteinExistence type="predicted"/>
<keyword evidence="7" id="KW-0547">Nucleotide-binding</keyword>
<feature type="domain" description="Histidine kinase" evidence="14">
    <location>
        <begin position="216"/>
        <end position="437"/>
    </location>
</feature>
<evidence type="ECO:0000259" key="15">
    <source>
        <dbReference type="PROSITE" id="PS50110"/>
    </source>
</evidence>
<evidence type="ECO:0000256" key="11">
    <source>
        <dbReference type="ARBA" id="ARBA00023012"/>
    </source>
</evidence>
<evidence type="ECO:0000256" key="10">
    <source>
        <dbReference type="ARBA" id="ARBA00022989"/>
    </source>
</evidence>
<dbReference type="FunFam" id="3.30.565.10:FF:000010">
    <property type="entry name" value="Sensor histidine kinase RcsC"/>
    <property type="match status" value="1"/>
</dbReference>
<evidence type="ECO:0000256" key="13">
    <source>
        <dbReference type="PROSITE-ProRule" id="PRU00169"/>
    </source>
</evidence>
<dbReference type="Proteomes" id="UP000054823">
    <property type="component" value="Unassembled WGS sequence"/>
</dbReference>
<dbReference type="Gene3D" id="1.10.287.130">
    <property type="match status" value="1"/>
</dbReference>
<evidence type="ECO:0000256" key="7">
    <source>
        <dbReference type="ARBA" id="ARBA00022741"/>
    </source>
</evidence>
<dbReference type="PANTHER" id="PTHR45339">
    <property type="entry name" value="HYBRID SIGNAL TRANSDUCTION HISTIDINE KINASE J"/>
    <property type="match status" value="1"/>
</dbReference>
<accession>A0A0P1EJQ9</accession>
<dbReference type="CDD" id="cd17546">
    <property type="entry name" value="REC_hyHK_CKI1_RcsC-like"/>
    <property type="match status" value="1"/>
</dbReference>